<proteinExistence type="inferred from homology"/>
<evidence type="ECO:0000256" key="3">
    <source>
        <dbReference type="ARBA" id="ARBA00022475"/>
    </source>
</evidence>
<feature type="transmembrane region" description="Helical" evidence="7">
    <location>
        <begin position="94"/>
        <end position="116"/>
    </location>
</feature>
<accession>A0A5C4MKA2</accession>
<feature type="transmembrane region" description="Helical" evidence="7">
    <location>
        <begin position="213"/>
        <end position="236"/>
    </location>
</feature>
<dbReference type="OrthoDB" id="7605542at2"/>
<comment type="caution">
    <text evidence="8">The sequence shown here is derived from an EMBL/GenBank/DDBJ whole genome shotgun (WGS) entry which is preliminary data.</text>
</comment>
<keyword evidence="4 7" id="KW-0812">Transmembrane</keyword>
<evidence type="ECO:0000256" key="4">
    <source>
        <dbReference type="ARBA" id="ARBA00022692"/>
    </source>
</evidence>
<feature type="transmembrane region" description="Helical" evidence="7">
    <location>
        <begin position="21"/>
        <end position="45"/>
    </location>
</feature>
<evidence type="ECO:0000256" key="7">
    <source>
        <dbReference type="SAM" id="Phobius"/>
    </source>
</evidence>
<feature type="transmembrane region" description="Helical" evidence="7">
    <location>
        <begin position="180"/>
        <end position="201"/>
    </location>
</feature>
<comment type="subcellular location">
    <subcellularLocation>
        <location evidence="1">Cell membrane</location>
        <topology evidence="1">Multi-pass membrane protein</topology>
    </subcellularLocation>
</comment>
<dbReference type="Pfam" id="PF13440">
    <property type="entry name" value="Polysacc_synt_3"/>
    <property type="match status" value="1"/>
</dbReference>
<evidence type="ECO:0000313" key="9">
    <source>
        <dbReference type="Proteomes" id="UP000305887"/>
    </source>
</evidence>
<sequence length="454" mass="49503">MVRGLIGGTGLGVRLIRSSGLIFLGFSASQAIRLGSNLILTRLLYPEAFGLMALIIVFLVGLTMLSDIGIAPSIQQSSRGDDRSFINTAWTIQVIRGVILWLICCLLGVIAAWGYGEDQLRAMLPVAGLSLLISGFDPTRIETASRHLSMGRLTVLDLLAQVVGLAALLILVWIMGSAWALVIGGVLSSLIRLVIMHTLLPGQANWFHWERDAAVELITFGKWIFLSTLCGFIIIQGDKAILGKYLSLEALGIYNIGYFLAGFPQALAGAVMSRVMIPLHRECPPGTSAENYAKVRKSRALMTATVLTMQFVMAFFGVWLVELMYDQRFVAAGSVVTAIACMNIPYLIGMTYEYAALGRGDSRGLFHLLLPKAMGQTILFILGLSYYGLPGALAGVWLSQIITHTLVIRLARQHGAWDPWHDLIYGMLGLILTGLALWYHWGELALLGTFSTAQ</sequence>
<dbReference type="PANTHER" id="PTHR30250:SF10">
    <property type="entry name" value="LIPOPOLYSACCHARIDE BIOSYNTHESIS PROTEIN WZXC"/>
    <property type="match status" value="1"/>
</dbReference>
<feature type="transmembrane region" description="Helical" evidence="7">
    <location>
        <begin position="300"/>
        <end position="321"/>
    </location>
</feature>
<dbReference type="PANTHER" id="PTHR30250">
    <property type="entry name" value="PST FAMILY PREDICTED COLANIC ACID TRANSPORTER"/>
    <property type="match status" value="1"/>
</dbReference>
<feature type="transmembrane region" description="Helical" evidence="7">
    <location>
        <begin position="256"/>
        <end position="279"/>
    </location>
</feature>
<feature type="transmembrane region" description="Helical" evidence="7">
    <location>
        <begin position="423"/>
        <end position="441"/>
    </location>
</feature>
<feature type="transmembrane region" description="Helical" evidence="7">
    <location>
        <begin position="51"/>
        <end position="74"/>
    </location>
</feature>
<gene>
    <name evidence="8" type="ORF">FHG66_20495</name>
</gene>
<dbReference type="AlphaFoldDB" id="A0A5C4MKA2"/>
<feature type="transmembrane region" description="Helical" evidence="7">
    <location>
        <begin position="369"/>
        <end position="388"/>
    </location>
</feature>
<evidence type="ECO:0000256" key="5">
    <source>
        <dbReference type="ARBA" id="ARBA00022989"/>
    </source>
</evidence>
<keyword evidence="3" id="KW-1003">Cell membrane</keyword>
<dbReference type="RefSeq" id="WP_139079009.1">
    <property type="nucleotide sequence ID" value="NZ_VDFU01000054.1"/>
</dbReference>
<dbReference type="EMBL" id="VDFU01000054">
    <property type="protein sequence ID" value="TNC44693.1"/>
    <property type="molecule type" value="Genomic_DNA"/>
</dbReference>
<keyword evidence="9" id="KW-1185">Reference proteome</keyword>
<comment type="similarity">
    <text evidence="2">Belongs to the polysaccharide synthase family.</text>
</comment>
<feature type="transmembrane region" description="Helical" evidence="7">
    <location>
        <begin position="327"/>
        <end position="348"/>
    </location>
</feature>
<dbReference type="GO" id="GO:0005886">
    <property type="term" value="C:plasma membrane"/>
    <property type="evidence" value="ECO:0007669"/>
    <property type="project" value="UniProtKB-SubCell"/>
</dbReference>
<keyword evidence="5 7" id="KW-1133">Transmembrane helix</keyword>
<keyword evidence="6 7" id="KW-0472">Membrane</keyword>
<reference evidence="8 9" key="1">
    <citation type="submission" date="2019-06" db="EMBL/GenBank/DDBJ databases">
        <title>YIM 131921 draft genome.</title>
        <authorList>
            <person name="Jiang L."/>
        </authorList>
    </citation>
    <scope>NUCLEOTIDE SEQUENCE [LARGE SCALE GENOMIC DNA]</scope>
    <source>
        <strain evidence="8 9">YIM 131921</strain>
    </source>
</reference>
<dbReference type="InterPro" id="IPR050833">
    <property type="entry name" value="Poly_Biosynth_Transport"/>
</dbReference>
<dbReference type="Proteomes" id="UP000305887">
    <property type="component" value="Unassembled WGS sequence"/>
</dbReference>
<organism evidence="8 9">
    <name type="scientific">Rubellimicrobium rubrum</name>
    <dbReference type="NCBI Taxonomy" id="2585369"/>
    <lineage>
        <taxon>Bacteria</taxon>
        <taxon>Pseudomonadati</taxon>
        <taxon>Pseudomonadota</taxon>
        <taxon>Alphaproteobacteria</taxon>
        <taxon>Rhodobacterales</taxon>
        <taxon>Roseobacteraceae</taxon>
        <taxon>Rubellimicrobium</taxon>
    </lineage>
</organism>
<name>A0A5C4MKA2_9RHOB</name>
<evidence type="ECO:0000256" key="2">
    <source>
        <dbReference type="ARBA" id="ARBA00007430"/>
    </source>
</evidence>
<evidence type="ECO:0000256" key="6">
    <source>
        <dbReference type="ARBA" id="ARBA00023136"/>
    </source>
</evidence>
<protein>
    <submittedName>
        <fullName evidence="8">Polysaccharide biosynthesis protein</fullName>
    </submittedName>
</protein>
<evidence type="ECO:0000256" key="1">
    <source>
        <dbReference type="ARBA" id="ARBA00004651"/>
    </source>
</evidence>
<evidence type="ECO:0000313" key="8">
    <source>
        <dbReference type="EMBL" id="TNC44693.1"/>
    </source>
</evidence>
<feature type="transmembrane region" description="Helical" evidence="7">
    <location>
        <begin position="153"/>
        <end position="174"/>
    </location>
</feature>